<dbReference type="Pfam" id="PF00881">
    <property type="entry name" value="Nitroreductase"/>
    <property type="match status" value="1"/>
</dbReference>
<sequence>MDALTAIHTRRSLPRLALPVPSAAQLAGLFEAAACAPDHRLLRPWRYLVISGDGLAQLGAVFVDAIAQQDPVRAAAEGERFRQMPQRAPMIIVAILSIEDHPGVPEWEQWLSLGASVQNLLLALHAQGFAGMWRTGDMATNTHVCSALGLAAHERIGGLIYVGSAVADKAAPAAPKSVWSQWPAL</sequence>
<dbReference type="InterPro" id="IPR000415">
    <property type="entry name" value="Nitroreductase-like"/>
</dbReference>
<gene>
    <name evidence="10" type="ORF">DFR26_1830</name>
</gene>
<evidence type="ECO:0000256" key="2">
    <source>
        <dbReference type="ARBA" id="ARBA00022630"/>
    </source>
</evidence>
<dbReference type="InterPro" id="IPR029479">
    <property type="entry name" value="Nitroreductase"/>
</dbReference>
<dbReference type="EC" id="1.-.-.-" evidence="7"/>
<feature type="binding site" description="in other chain" evidence="8">
    <location>
        <begin position="133"/>
        <end position="135"/>
    </location>
    <ligand>
        <name>FMN</name>
        <dbReference type="ChEBI" id="CHEBI:58210"/>
        <note>ligand shared between dimeric partners</note>
    </ligand>
</feature>
<evidence type="ECO:0000313" key="10">
    <source>
        <dbReference type="EMBL" id="REH36695.1"/>
    </source>
</evidence>
<accession>A0A3E0H352</accession>
<evidence type="ECO:0000313" key="11">
    <source>
        <dbReference type="Proteomes" id="UP000256774"/>
    </source>
</evidence>
<evidence type="ECO:0000256" key="4">
    <source>
        <dbReference type="ARBA" id="ARBA00022857"/>
    </source>
</evidence>
<dbReference type="InterPro" id="IPR026021">
    <property type="entry name" value="YdjA-like"/>
</dbReference>
<keyword evidence="6 7" id="KW-0520">NAD</keyword>
<evidence type="ECO:0000256" key="8">
    <source>
        <dbReference type="PIRSR" id="PIRSR000232-1"/>
    </source>
</evidence>
<dbReference type="InterPro" id="IPR052530">
    <property type="entry name" value="NAD(P)H_nitroreductase"/>
</dbReference>
<feature type="domain" description="Nitroreductase" evidence="9">
    <location>
        <begin position="19"/>
        <end position="163"/>
    </location>
</feature>
<dbReference type="SUPFAM" id="SSF55469">
    <property type="entry name" value="FMN-dependent nitroreductase-like"/>
    <property type="match status" value="1"/>
</dbReference>
<evidence type="ECO:0000256" key="7">
    <source>
        <dbReference type="PIRNR" id="PIRNR000232"/>
    </source>
</evidence>
<dbReference type="OrthoDB" id="9804207at2"/>
<dbReference type="EMBL" id="QUNR01000004">
    <property type="protein sequence ID" value="REH36695.1"/>
    <property type="molecule type" value="Genomic_DNA"/>
</dbReference>
<dbReference type="CDD" id="cd02135">
    <property type="entry name" value="YdjA-like"/>
    <property type="match status" value="1"/>
</dbReference>
<evidence type="ECO:0000256" key="5">
    <source>
        <dbReference type="ARBA" id="ARBA00023002"/>
    </source>
</evidence>
<dbReference type="Proteomes" id="UP000256774">
    <property type="component" value="Unassembled WGS sequence"/>
</dbReference>
<protein>
    <recommendedName>
        <fullName evidence="7">Putative NAD(P)H nitroreductase</fullName>
        <ecNumber evidence="7">1.-.-.-</ecNumber>
    </recommendedName>
</protein>
<comment type="caution">
    <text evidence="10">The sequence shown here is derived from an EMBL/GenBank/DDBJ whole genome shotgun (WGS) entry which is preliminary data.</text>
</comment>
<evidence type="ECO:0000256" key="3">
    <source>
        <dbReference type="ARBA" id="ARBA00022643"/>
    </source>
</evidence>
<keyword evidence="2 7" id="KW-0285">Flavoprotein</keyword>
<reference evidence="10 11" key="1">
    <citation type="submission" date="2018-08" db="EMBL/GenBank/DDBJ databases">
        <title>Genomic Encyclopedia of Type Strains, Phase IV (KMG-IV): sequencing the most valuable type-strain genomes for metagenomic binning, comparative biology and taxonomic classification.</title>
        <authorList>
            <person name="Goeker M."/>
        </authorList>
    </citation>
    <scope>NUCLEOTIDE SEQUENCE [LARGE SCALE GENOMIC DNA]</scope>
    <source>
        <strain evidence="10 11">DSM 26022</strain>
    </source>
</reference>
<evidence type="ECO:0000256" key="6">
    <source>
        <dbReference type="ARBA" id="ARBA00023027"/>
    </source>
</evidence>
<comment type="cofactor">
    <cofactor evidence="8">
        <name>FMN</name>
        <dbReference type="ChEBI" id="CHEBI:58210"/>
    </cofactor>
    <text evidence="8">Binds 1 FMN per subunit.</text>
</comment>
<dbReference type="GO" id="GO:0016491">
    <property type="term" value="F:oxidoreductase activity"/>
    <property type="evidence" value="ECO:0007669"/>
    <property type="project" value="UniProtKB-UniRule"/>
</dbReference>
<dbReference type="PIRSF" id="PIRSF000232">
    <property type="entry name" value="YdjA"/>
    <property type="match status" value="1"/>
</dbReference>
<organism evidence="10 11">
    <name type="scientific">Paraperlucidibaca baekdonensis</name>
    <dbReference type="NCBI Taxonomy" id="748120"/>
    <lineage>
        <taxon>Bacteria</taxon>
        <taxon>Pseudomonadati</taxon>
        <taxon>Pseudomonadota</taxon>
        <taxon>Gammaproteobacteria</taxon>
        <taxon>Moraxellales</taxon>
        <taxon>Moraxellaceae</taxon>
        <taxon>Paraperlucidibaca</taxon>
    </lineage>
</organism>
<comment type="similarity">
    <text evidence="1 7">Belongs to the nitroreductase family.</text>
</comment>
<dbReference type="PANTHER" id="PTHR43821:SF1">
    <property type="entry name" value="NAD(P)H NITROREDUCTASE YDJA-RELATED"/>
    <property type="match status" value="1"/>
</dbReference>
<keyword evidence="11" id="KW-1185">Reference proteome</keyword>
<feature type="binding site" evidence="8">
    <location>
        <position position="39"/>
    </location>
    <ligand>
        <name>FMN</name>
        <dbReference type="ChEBI" id="CHEBI:58210"/>
        <note>ligand shared between dimeric partners</note>
    </ligand>
</feature>
<dbReference type="RefSeq" id="WP_116208654.1">
    <property type="nucleotide sequence ID" value="NZ_QUNR01000004.1"/>
</dbReference>
<keyword evidence="3 7" id="KW-0288">FMN</keyword>
<evidence type="ECO:0000259" key="9">
    <source>
        <dbReference type="Pfam" id="PF00881"/>
    </source>
</evidence>
<dbReference type="PANTHER" id="PTHR43821">
    <property type="entry name" value="NAD(P)H NITROREDUCTASE YDJA-RELATED"/>
    <property type="match status" value="1"/>
</dbReference>
<proteinExistence type="inferred from homology"/>
<evidence type="ECO:0000256" key="1">
    <source>
        <dbReference type="ARBA" id="ARBA00007118"/>
    </source>
</evidence>
<feature type="binding site" description="in other chain" evidence="8">
    <location>
        <begin position="10"/>
        <end position="12"/>
    </location>
    <ligand>
        <name>FMN</name>
        <dbReference type="ChEBI" id="CHEBI:58210"/>
        <note>ligand shared between dimeric partners</note>
    </ligand>
</feature>
<keyword evidence="4 7" id="KW-0521">NADP</keyword>
<name>A0A3E0H352_9GAMM</name>
<dbReference type="AlphaFoldDB" id="A0A3E0H352"/>
<dbReference type="Gene3D" id="3.40.109.10">
    <property type="entry name" value="NADH Oxidase"/>
    <property type="match status" value="1"/>
</dbReference>
<keyword evidence="5 7" id="KW-0560">Oxidoreductase</keyword>